<dbReference type="EnsemblMetazoa" id="SMAR013942-RA">
    <property type="protein sequence ID" value="SMAR013942-PA"/>
    <property type="gene ID" value="SMAR013942"/>
</dbReference>
<dbReference type="AlphaFoldDB" id="T1JJB2"/>
<organism evidence="1 2">
    <name type="scientific">Strigamia maritima</name>
    <name type="common">European centipede</name>
    <name type="synonym">Geophilus maritimus</name>
    <dbReference type="NCBI Taxonomy" id="126957"/>
    <lineage>
        <taxon>Eukaryota</taxon>
        <taxon>Metazoa</taxon>
        <taxon>Ecdysozoa</taxon>
        <taxon>Arthropoda</taxon>
        <taxon>Myriapoda</taxon>
        <taxon>Chilopoda</taxon>
        <taxon>Pleurostigmophora</taxon>
        <taxon>Geophilomorpha</taxon>
        <taxon>Linotaeniidae</taxon>
        <taxon>Strigamia</taxon>
    </lineage>
</organism>
<sequence>MAMARCFTGFHEISRDFARFYEISRDFTGFYRIYIRSGTLLKSWLKSGEGISPRNRVIIVQVASFIKVHLMGLKQQETFKRFNSIKVNKTTIVHMNV</sequence>
<dbReference type="Proteomes" id="UP000014500">
    <property type="component" value="Unassembled WGS sequence"/>
</dbReference>
<reference evidence="2" key="1">
    <citation type="submission" date="2011-05" db="EMBL/GenBank/DDBJ databases">
        <authorList>
            <person name="Richards S.R."/>
            <person name="Qu J."/>
            <person name="Jiang H."/>
            <person name="Jhangiani S.N."/>
            <person name="Agravi P."/>
            <person name="Goodspeed R."/>
            <person name="Gross S."/>
            <person name="Mandapat C."/>
            <person name="Jackson L."/>
            <person name="Mathew T."/>
            <person name="Pu L."/>
            <person name="Thornton R."/>
            <person name="Saada N."/>
            <person name="Wilczek-Boney K.B."/>
            <person name="Lee S."/>
            <person name="Kovar C."/>
            <person name="Wu Y."/>
            <person name="Scherer S.E."/>
            <person name="Worley K.C."/>
            <person name="Muzny D.M."/>
            <person name="Gibbs R."/>
        </authorList>
    </citation>
    <scope>NUCLEOTIDE SEQUENCE</scope>
    <source>
        <strain evidence="2">Brora</strain>
    </source>
</reference>
<accession>T1JJB2</accession>
<name>T1JJB2_STRMM</name>
<dbReference type="EMBL" id="JH431364">
    <property type="status" value="NOT_ANNOTATED_CDS"/>
    <property type="molecule type" value="Genomic_DNA"/>
</dbReference>
<evidence type="ECO:0000313" key="1">
    <source>
        <dbReference type="EnsemblMetazoa" id="SMAR013942-PA"/>
    </source>
</evidence>
<protein>
    <submittedName>
        <fullName evidence="1">Uncharacterized protein</fullName>
    </submittedName>
</protein>
<reference evidence="1" key="2">
    <citation type="submission" date="2015-02" db="UniProtKB">
        <authorList>
            <consortium name="EnsemblMetazoa"/>
        </authorList>
    </citation>
    <scope>IDENTIFICATION</scope>
</reference>
<evidence type="ECO:0000313" key="2">
    <source>
        <dbReference type="Proteomes" id="UP000014500"/>
    </source>
</evidence>
<proteinExistence type="predicted"/>
<dbReference type="HOGENOM" id="CLU_2349355_0_0_1"/>
<keyword evidence="2" id="KW-1185">Reference proteome</keyword>